<evidence type="ECO:0000256" key="6">
    <source>
        <dbReference type="RuleBase" id="RU367044"/>
    </source>
</evidence>
<dbReference type="PANTHER" id="PTHR31232:SF18">
    <property type="entry name" value="S-PROTEIN HOMOLOG"/>
    <property type="match status" value="1"/>
</dbReference>
<organism evidence="7 8">
    <name type="scientific">Striga asiatica</name>
    <name type="common">Asiatic witchweed</name>
    <name type="synonym">Buchnera asiatica</name>
    <dbReference type="NCBI Taxonomy" id="4170"/>
    <lineage>
        <taxon>Eukaryota</taxon>
        <taxon>Viridiplantae</taxon>
        <taxon>Streptophyta</taxon>
        <taxon>Embryophyta</taxon>
        <taxon>Tracheophyta</taxon>
        <taxon>Spermatophyta</taxon>
        <taxon>Magnoliopsida</taxon>
        <taxon>eudicotyledons</taxon>
        <taxon>Gunneridae</taxon>
        <taxon>Pentapetalae</taxon>
        <taxon>asterids</taxon>
        <taxon>lamiids</taxon>
        <taxon>Lamiales</taxon>
        <taxon>Orobanchaceae</taxon>
        <taxon>Buchnereae</taxon>
        <taxon>Striga</taxon>
    </lineage>
</organism>
<dbReference type="Proteomes" id="UP000325081">
    <property type="component" value="Unassembled WGS sequence"/>
</dbReference>
<dbReference type="PANTHER" id="PTHR31232">
    <property type="match status" value="1"/>
</dbReference>
<keyword evidence="3 6" id="KW-0713">Self-incompatibility</keyword>
<feature type="signal peptide" evidence="6">
    <location>
        <begin position="1"/>
        <end position="28"/>
    </location>
</feature>
<dbReference type="InterPro" id="IPR010264">
    <property type="entry name" value="Self-incomp_S1"/>
</dbReference>
<keyword evidence="8" id="KW-1185">Reference proteome</keyword>
<evidence type="ECO:0000256" key="5">
    <source>
        <dbReference type="ARBA" id="ARBA00022729"/>
    </source>
</evidence>
<dbReference type="AlphaFoldDB" id="A0A5A7Q6B8"/>
<keyword evidence="5 6" id="KW-0732">Signal</keyword>
<evidence type="ECO:0000313" key="7">
    <source>
        <dbReference type="EMBL" id="GER39581.1"/>
    </source>
</evidence>
<sequence length="126" mass="14842">MNSSLINKEILVTTAVLVLLATSCFVDAKVHVQVVNRLEHGLRLDVHCRSRDDDIGFHVLGVNDAIEWSFRANFLKTTLFYCDVHWNDDSRWCRFDAYKANRDKQRCRSKCRWMIAEDRLLYGYNQ</sequence>
<feature type="chain" id="PRO_5025086414" description="S-protein homolog" evidence="6">
    <location>
        <begin position="29"/>
        <end position="126"/>
    </location>
</feature>
<dbReference type="GO" id="GO:0060320">
    <property type="term" value="P:rejection of self pollen"/>
    <property type="evidence" value="ECO:0007669"/>
    <property type="project" value="UniProtKB-KW"/>
</dbReference>
<evidence type="ECO:0000313" key="8">
    <source>
        <dbReference type="Proteomes" id="UP000325081"/>
    </source>
</evidence>
<dbReference type="EMBL" id="BKCP01005716">
    <property type="protein sequence ID" value="GER39581.1"/>
    <property type="molecule type" value="Genomic_DNA"/>
</dbReference>
<protein>
    <recommendedName>
        <fullName evidence="6">S-protein homolog</fullName>
    </recommendedName>
</protein>
<comment type="similarity">
    <text evidence="2 6">Belongs to the plant self-incompatibility (S1) protein family.</text>
</comment>
<proteinExistence type="inferred from homology"/>
<gene>
    <name evidence="7" type="ORF">STAS_16203</name>
</gene>
<evidence type="ECO:0000256" key="4">
    <source>
        <dbReference type="ARBA" id="ARBA00022525"/>
    </source>
</evidence>
<keyword evidence="4 6" id="KW-0964">Secreted</keyword>
<comment type="caution">
    <text evidence="7">The sequence shown here is derived from an EMBL/GenBank/DDBJ whole genome shotgun (WGS) entry which is preliminary data.</text>
</comment>
<dbReference type="OrthoDB" id="1938697at2759"/>
<dbReference type="Pfam" id="PF05938">
    <property type="entry name" value="Self-incomp_S1"/>
    <property type="match status" value="1"/>
</dbReference>
<name>A0A5A7Q6B8_STRAF</name>
<evidence type="ECO:0000256" key="3">
    <source>
        <dbReference type="ARBA" id="ARBA00022471"/>
    </source>
</evidence>
<evidence type="ECO:0000256" key="1">
    <source>
        <dbReference type="ARBA" id="ARBA00004613"/>
    </source>
</evidence>
<comment type="subcellular location">
    <subcellularLocation>
        <location evidence="1 6">Secreted</location>
    </subcellularLocation>
</comment>
<evidence type="ECO:0000256" key="2">
    <source>
        <dbReference type="ARBA" id="ARBA00005581"/>
    </source>
</evidence>
<dbReference type="GO" id="GO:0005576">
    <property type="term" value="C:extracellular region"/>
    <property type="evidence" value="ECO:0007669"/>
    <property type="project" value="UniProtKB-SubCell"/>
</dbReference>
<accession>A0A5A7Q6B8</accession>
<reference evidence="8" key="1">
    <citation type="journal article" date="2019" name="Curr. Biol.">
        <title>Genome Sequence of Striga asiatica Provides Insight into the Evolution of Plant Parasitism.</title>
        <authorList>
            <person name="Yoshida S."/>
            <person name="Kim S."/>
            <person name="Wafula E.K."/>
            <person name="Tanskanen J."/>
            <person name="Kim Y.M."/>
            <person name="Honaas L."/>
            <person name="Yang Z."/>
            <person name="Spallek T."/>
            <person name="Conn C.E."/>
            <person name="Ichihashi Y."/>
            <person name="Cheong K."/>
            <person name="Cui S."/>
            <person name="Der J.P."/>
            <person name="Gundlach H."/>
            <person name="Jiao Y."/>
            <person name="Hori C."/>
            <person name="Ishida J.K."/>
            <person name="Kasahara H."/>
            <person name="Kiba T."/>
            <person name="Kim M.S."/>
            <person name="Koo N."/>
            <person name="Laohavisit A."/>
            <person name="Lee Y.H."/>
            <person name="Lumba S."/>
            <person name="McCourt P."/>
            <person name="Mortimer J.C."/>
            <person name="Mutuku J.M."/>
            <person name="Nomura T."/>
            <person name="Sasaki-Sekimoto Y."/>
            <person name="Seto Y."/>
            <person name="Wang Y."/>
            <person name="Wakatake T."/>
            <person name="Sakakibara H."/>
            <person name="Demura T."/>
            <person name="Yamaguchi S."/>
            <person name="Yoneyama K."/>
            <person name="Manabe R.I."/>
            <person name="Nelson D.C."/>
            <person name="Schulman A.H."/>
            <person name="Timko M.P."/>
            <person name="dePamphilis C.W."/>
            <person name="Choi D."/>
            <person name="Shirasu K."/>
        </authorList>
    </citation>
    <scope>NUCLEOTIDE SEQUENCE [LARGE SCALE GENOMIC DNA]</scope>
    <source>
        <strain evidence="8">cv. UVA1</strain>
    </source>
</reference>